<protein>
    <submittedName>
        <fullName evidence="2">Uncharacterized protein</fullName>
    </submittedName>
</protein>
<evidence type="ECO:0000313" key="3">
    <source>
        <dbReference type="Proteomes" id="UP000198656"/>
    </source>
</evidence>
<keyword evidence="1" id="KW-1133">Transmembrane helix</keyword>
<sequence length="197" mass="22253">MGKGKHRSIKWSSVIATSATSVLALTALVTVYLTVAAWKVQQGTTRPYFVLKESPKVEISNELSLELKFNNVGVHPAVDLSSETIVFDEQLSAEPIYNDESSIVNEIPKDAASSLVMNIPSDEMYLKQSNINAHFVVVDLLYTDPILNKSYNQTIYMKWSGVNEGKMQPIVHVQADEKEEILDYFQKYNIDPRLRRN</sequence>
<dbReference type="RefSeq" id="WP_092331565.1">
    <property type="nucleotide sequence ID" value="NZ_FNCP01000006.1"/>
</dbReference>
<organism evidence="2 3">
    <name type="scientific">Desulfosporosinus hippei DSM 8344</name>
    <dbReference type="NCBI Taxonomy" id="1121419"/>
    <lineage>
        <taxon>Bacteria</taxon>
        <taxon>Bacillati</taxon>
        <taxon>Bacillota</taxon>
        <taxon>Clostridia</taxon>
        <taxon>Eubacteriales</taxon>
        <taxon>Desulfitobacteriaceae</taxon>
        <taxon>Desulfosporosinus</taxon>
    </lineage>
</organism>
<dbReference type="EMBL" id="FNCP01000006">
    <property type="protein sequence ID" value="SDG76750.1"/>
    <property type="molecule type" value="Genomic_DNA"/>
</dbReference>
<accession>A0A1G7WZJ7</accession>
<evidence type="ECO:0000256" key="1">
    <source>
        <dbReference type="SAM" id="Phobius"/>
    </source>
</evidence>
<keyword evidence="1" id="KW-0472">Membrane</keyword>
<dbReference type="AlphaFoldDB" id="A0A1G7WZJ7"/>
<proteinExistence type="predicted"/>
<gene>
    <name evidence="2" type="ORF">SAMN05443529_10650</name>
</gene>
<dbReference type="Proteomes" id="UP000198656">
    <property type="component" value="Unassembled WGS sequence"/>
</dbReference>
<reference evidence="3" key="1">
    <citation type="submission" date="2016-10" db="EMBL/GenBank/DDBJ databases">
        <authorList>
            <person name="Varghese N."/>
            <person name="Submissions S."/>
        </authorList>
    </citation>
    <scope>NUCLEOTIDE SEQUENCE [LARGE SCALE GENOMIC DNA]</scope>
    <source>
        <strain evidence="3">DSM 8344</strain>
    </source>
</reference>
<name>A0A1G7WZJ7_9FIRM</name>
<feature type="transmembrane region" description="Helical" evidence="1">
    <location>
        <begin position="12"/>
        <end position="38"/>
    </location>
</feature>
<dbReference type="STRING" id="1121419.SAMN05443529_10650"/>
<keyword evidence="1" id="KW-0812">Transmembrane</keyword>
<dbReference type="OrthoDB" id="1796232at2"/>
<evidence type="ECO:0000313" key="2">
    <source>
        <dbReference type="EMBL" id="SDG76750.1"/>
    </source>
</evidence>
<keyword evidence="3" id="KW-1185">Reference proteome</keyword>